<evidence type="ECO:0000256" key="8">
    <source>
        <dbReference type="ARBA" id="ARBA00023004"/>
    </source>
</evidence>
<dbReference type="GO" id="GO:0006221">
    <property type="term" value="P:pyrimidine nucleotide biosynthetic process"/>
    <property type="evidence" value="ECO:0007669"/>
    <property type="project" value="InterPro"/>
</dbReference>
<evidence type="ECO:0000256" key="6">
    <source>
        <dbReference type="ARBA" id="ARBA00022827"/>
    </source>
</evidence>
<dbReference type="AlphaFoldDB" id="A0A080N3Z8"/>
<feature type="binding site" evidence="11">
    <location>
        <begin position="114"/>
        <end position="115"/>
    </location>
    <ligand>
        <name>FAD</name>
        <dbReference type="ChEBI" id="CHEBI:57692"/>
    </ligand>
</feature>
<keyword evidence="8 12" id="KW-0408">Iron</keyword>
<keyword evidence="3 11" id="KW-0285">Flavoprotein</keyword>
<evidence type="ECO:0000256" key="10">
    <source>
        <dbReference type="ARBA" id="ARBA00034078"/>
    </source>
</evidence>
<dbReference type="InterPro" id="IPR019480">
    <property type="entry name" value="Dihydroorotate_DH_Fe-S-bd"/>
</dbReference>
<evidence type="ECO:0000259" key="13">
    <source>
        <dbReference type="PROSITE" id="PS51384"/>
    </source>
</evidence>
<keyword evidence="6 11" id="KW-0274">FAD</keyword>
<evidence type="ECO:0000256" key="12">
    <source>
        <dbReference type="PIRSR" id="PIRSR006816-2"/>
    </source>
</evidence>
<dbReference type="Gene3D" id="2.40.30.10">
    <property type="entry name" value="Translation factors"/>
    <property type="match status" value="1"/>
</dbReference>
<evidence type="ECO:0000256" key="7">
    <source>
        <dbReference type="ARBA" id="ARBA00022982"/>
    </source>
</evidence>
<gene>
    <name evidence="14" type="ORF">BBOMB_0254</name>
</gene>
<comment type="similarity">
    <text evidence="1">Belongs to the PyrK family.</text>
</comment>
<dbReference type="InterPro" id="IPR017927">
    <property type="entry name" value="FAD-bd_FR_type"/>
</dbReference>
<dbReference type="GO" id="GO:0051537">
    <property type="term" value="F:2 iron, 2 sulfur cluster binding"/>
    <property type="evidence" value="ECO:0007669"/>
    <property type="project" value="UniProtKB-KW"/>
</dbReference>
<comment type="cofactor">
    <cofactor evidence="10">
        <name>[2Fe-2S] cluster</name>
        <dbReference type="ChEBI" id="CHEBI:190135"/>
    </cofactor>
</comment>
<evidence type="ECO:0000256" key="9">
    <source>
        <dbReference type="ARBA" id="ARBA00023014"/>
    </source>
</evidence>
<keyword evidence="7" id="KW-0249">Electron transport</keyword>
<dbReference type="InterPro" id="IPR050353">
    <property type="entry name" value="PyrK_electron_transfer"/>
</dbReference>
<evidence type="ECO:0000256" key="4">
    <source>
        <dbReference type="ARBA" id="ARBA00022714"/>
    </source>
</evidence>
<proteinExistence type="inferred from homology"/>
<protein>
    <submittedName>
        <fullName evidence="14">Dihydroorotate dehydrogenase, electron transfer subunit</fullName>
    </submittedName>
</protein>
<keyword evidence="2" id="KW-0813">Transport</keyword>
<keyword evidence="5 12" id="KW-0479">Metal-binding</keyword>
<keyword evidence="9 12" id="KW-0411">Iron-sulfur</keyword>
<organism evidence="14 15">
    <name type="scientific">Bifidobacterium bombi DSM 19703</name>
    <dbReference type="NCBI Taxonomy" id="1341695"/>
    <lineage>
        <taxon>Bacteria</taxon>
        <taxon>Bacillati</taxon>
        <taxon>Actinomycetota</taxon>
        <taxon>Actinomycetes</taxon>
        <taxon>Bifidobacteriales</taxon>
        <taxon>Bifidobacteriaceae</taxon>
        <taxon>Bifidobacterium</taxon>
    </lineage>
</organism>
<dbReference type="InterPro" id="IPR037117">
    <property type="entry name" value="Dihydroorotate_DH_ele_sf"/>
</dbReference>
<dbReference type="InterPro" id="IPR017938">
    <property type="entry name" value="Riboflavin_synthase-like_b-brl"/>
</dbReference>
<dbReference type="Proteomes" id="UP000028730">
    <property type="component" value="Unassembled WGS sequence"/>
</dbReference>
<evidence type="ECO:0000256" key="11">
    <source>
        <dbReference type="PIRSR" id="PIRSR006816-1"/>
    </source>
</evidence>
<dbReference type="PROSITE" id="PS51384">
    <property type="entry name" value="FAD_FR"/>
    <property type="match status" value="1"/>
</dbReference>
<evidence type="ECO:0000313" key="14">
    <source>
        <dbReference type="EMBL" id="KFF30930.1"/>
    </source>
</evidence>
<sequence>MTATSFMSTRPGASSRQVLGGSVRAADQVVAEAAAAGRIPGRRTTRVVSQELLNDHQGIYRLVLSDSYTAAHAEPAQFVNLYPANSQMLLPRPFGVAGVHGQDVELIYQIVGAGTEEFSHLVSGDSIDMMGPLGTPFDVSGRADYVLVGGGLGIPPLLYTAQLLAERDDVQVTTAFGYRDGHFAQETAARYVPPERMHAISDAQGNVVDLLNDIEDGLGDADLPPVILSCGPMPMMRAVAKWAARRGMACQLSLEARMGCGYGACVACVVDTPQGRLKVCKDGPVFTSERLGWNV</sequence>
<dbReference type="Gene3D" id="3.40.50.80">
    <property type="entry name" value="Nucleotide-binding domain of ferredoxin-NADP reductase (FNR) module"/>
    <property type="match status" value="1"/>
</dbReference>
<dbReference type="CDD" id="cd06218">
    <property type="entry name" value="DHOD_e_trans"/>
    <property type="match status" value="1"/>
</dbReference>
<comment type="cofactor">
    <cofactor evidence="12">
        <name>[2Fe-2S] cluster</name>
        <dbReference type="ChEBI" id="CHEBI:190135"/>
    </cofactor>
    <text evidence="12">Binds 1 [2Fe-2S] cluster per subunit.</text>
</comment>
<dbReference type="PANTHER" id="PTHR43513:SF3">
    <property type="entry name" value="DIHYDROOROTATE DEHYDROGENASE B (NAD(+)), ELECTRON TRANSFER SUBUNIT-RELATED"/>
    <property type="match status" value="1"/>
</dbReference>
<dbReference type="Pfam" id="PF10418">
    <property type="entry name" value="DHODB_Fe-S_bind"/>
    <property type="match status" value="1"/>
</dbReference>
<dbReference type="InterPro" id="IPR012165">
    <property type="entry name" value="Cyt_c3_hydrogenase_gsu"/>
</dbReference>
<dbReference type="eggNOG" id="COG0543">
    <property type="taxonomic scope" value="Bacteria"/>
</dbReference>
<evidence type="ECO:0000256" key="5">
    <source>
        <dbReference type="ARBA" id="ARBA00022723"/>
    </source>
</evidence>
<dbReference type="Gene3D" id="2.10.240.10">
    <property type="entry name" value="Dihydroorotate dehydrogenase, electron transfer subunit"/>
    <property type="match status" value="1"/>
</dbReference>
<feature type="binding site" evidence="12">
    <location>
        <position position="265"/>
    </location>
    <ligand>
        <name>[2Fe-2S] cluster</name>
        <dbReference type="ChEBI" id="CHEBI:190135"/>
    </ligand>
</feature>
<keyword evidence="15" id="KW-1185">Reference proteome</keyword>
<reference evidence="14 15" key="1">
    <citation type="journal article" date="2014" name="Appl. Environ. Microbiol.">
        <title>Genomic encyclopedia of type strains of the genus Bifidobacterium.</title>
        <authorList>
            <person name="Milani C."/>
            <person name="Lugli G.A."/>
            <person name="Duranti S."/>
            <person name="Turroni F."/>
            <person name="Bottacini F."/>
            <person name="Mangifesta M."/>
            <person name="Sanchez B."/>
            <person name="Viappiani A."/>
            <person name="Mancabelli L."/>
            <person name="Taminiau B."/>
            <person name="Delcenserie V."/>
            <person name="Barrangou R."/>
            <person name="Margolles A."/>
            <person name="van Sinderen D."/>
            <person name="Ventura M."/>
        </authorList>
    </citation>
    <scope>NUCLEOTIDE SEQUENCE [LARGE SCALE GENOMIC DNA]</scope>
    <source>
        <strain evidence="14 15">DSM 19703</strain>
    </source>
</reference>
<dbReference type="SUPFAM" id="SSF63380">
    <property type="entry name" value="Riboflavin synthase domain-like"/>
    <property type="match status" value="1"/>
</dbReference>
<accession>A0A080N3Z8</accession>
<dbReference type="GO" id="GO:0016491">
    <property type="term" value="F:oxidoreductase activity"/>
    <property type="evidence" value="ECO:0007669"/>
    <property type="project" value="InterPro"/>
</dbReference>
<feature type="domain" description="FAD-binding FR-type" evidence="13">
    <location>
        <begin position="40"/>
        <end position="139"/>
    </location>
</feature>
<dbReference type="EMBL" id="ATLK01000001">
    <property type="protein sequence ID" value="KFF30930.1"/>
    <property type="molecule type" value="Genomic_DNA"/>
</dbReference>
<name>A0A080N3Z8_9BIFI</name>
<dbReference type="InterPro" id="IPR039261">
    <property type="entry name" value="FNR_nucleotide-bd"/>
</dbReference>
<feature type="binding site" evidence="12">
    <location>
        <position position="280"/>
    </location>
    <ligand>
        <name>[2Fe-2S] cluster</name>
        <dbReference type="ChEBI" id="CHEBI:190135"/>
    </ligand>
</feature>
<feature type="binding site" evidence="12">
    <location>
        <position position="260"/>
    </location>
    <ligand>
        <name>[2Fe-2S] cluster</name>
        <dbReference type="ChEBI" id="CHEBI:190135"/>
    </ligand>
</feature>
<dbReference type="GO" id="GO:0050660">
    <property type="term" value="F:flavin adenine dinucleotide binding"/>
    <property type="evidence" value="ECO:0007669"/>
    <property type="project" value="InterPro"/>
</dbReference>
<feature type="binding site" evidence="11">
    <location>
        <begin position="107"/>
        <end position="109"/>
    </location>
    <ligand>
        <name>FAD</name>
        <dbReference type="ChEBI" id="CHEBI:57692"/>
    </ligand>
</feature>
<evidence type="ECO:0000256" key="1">
    <source>
        <dbReference type="ARBA" id="ARBA00006422"/>
    </source>
</evidence>
<dbReference type="PIRSF" id="PIRSF006816">
    <property type="entry name" value="Cyc3_hyd_g"/>
    <property type="match status" value="1"/>
</dbReference>
<dbReference type="GO" id="GO:0046872">
    <property type="term" value="F:metal ion binding"/>
    <property type="evidence" value="ECO:0007669"/>
    <property type="project" value="UniProtKB-KW"/>
</dbReference>
<dbReference type="STRING" id="1341695.BBOMB_0254"/>
<keyword evidence="4 12" id="KW-0001">2Fe-2S</keyword>
<evidence type="ECO:0000313" key="15">
    <source>
        <dbReference type="Proteomes" id="UP000028730"/>
    </source>
</evidence>
<evidence type="ECO:0000256" key="3">
    <source>
        <dbReference type="ARBA" id="ARBA00022630"/>
    </source>
</evidence>
<dbReference type="PANTHER" id="PTHR43513">
    <property type="entry name" value="DIHYDROOROTATE DEHYDROGENASE B (NAD(+)), ELECTRON TRANSFER SUBUNIT"/>
    <property type="match status" value="1"/>
</dbReference>
<comment type="caution">
    <text evidence="14">The sequence shown here is derived from an EMBL/GenBank/DDBJ whole genome shotgun (WGS) entry which is preliminary data.</text>
</comment>
<evidence type="ECO:0000256" key="2">
    <source>
        <dbReference type="ARBA" id="ARBA00022448"/>
    </source>
</evidence>
<feature type="binding site" evidence="12">
    <location>
        <position position="268"/>
    </location>
    <ligand>
        <name>[2Fe-2S] cluster</name>
        <dbReference type="ChEBI" id="CHEBI:190135"/>
    </ligand>
</feature>
<comment type="cofactor">
    <cofactor evidence="11">
        <name>FAD</name>
        <dbReference type="ChEBI" id="CHEBI:57692"/>
    </cofactor>
    <text evidence="11">Binds 1 FAD per subunit.</text>
</comment>
<dbReference type="SUPFAM" id="SSF52343">
    <property type="entry name" value="Ferredoxin reductase-like, C-terminal NADP-linked domain"/>
    <property type="match status" value="1"/>
</dbReference>